<keyword evidence="2" id="KW-0732">Signal</keyword>
<dbReference type="AlphaFoldDB" id="A0A1V3TWQ2"/>
<keyword evidence="4" id="KW-1185">Reference proteome</keyword>
<dbReference type="eggNOG" id="ENOG502ZG6K">
    <property type="taxonomic scope" value="Bacteria"/>
</dbReference>
<dbReference type="Proteomes" id="UP000188947">
    <property type="component" value="Unassembled WGS sequence"/>
</dbReference>
<dbReference type="EMBL" id="MPOG01000016">
    <property type="protein sequence ID" value="OOH93634.1"/>
    <property type="molecule type" value="Genomic_DNA"/>
</dbReference>
<feature type="signal peptide" evidence="2">
    <location>
        <begin position="1"/>
        <end position="22"/>
    </location>
</feature>
<evidence type="ECO:0000256" key="2">
    <source>
        <dbReference type="SAM" id="SignalP"/>
    </source>
</evidence>
<proteinExistence type="predicted"/>
<gene>
    <name evidence="3" type="ORF">BMF97_14475</name>
</gene>
<evidence type="ECO:0008006" key="5">
    <source>
        <dbReference type="Google" id="ProtNLM"/>
    </source>
</evidence>
<reference evidence="3 4" key="1">
    <citation type="submission" date="2016-11" db="EMBL/GenBank/DDBJ databases">
        <title>Genome sequence and comparative genomic analysis of clinical strain Elizabethkingia meningoseptica 61421 PRCM.</title>
        <authorList>
            <person name="Wang M."/>
            <person name="Hu S."/>
            <person name="Cao L."/>
            <person name="Jiang T."/>
            <person name="Zhou Y."/>
            <person name="Ming D."/>
        </authorList>
    </citation>
    <scope>NUCLEOTIDE SEQUENCE [LARGE SCALE GENOMIC DNA]</scope>
    <source>
        <strain evidence="3 4">61421 PRCM</strain>
    </source>
</reference>
<keyword evidence="1" id="KW-0472">Membrane</keyword>
<feature type="transmembrane region" description="Helical" evidence="1">
    <location>
        <begin position="296"/>
        <end position="319"/>
    </location>
</feature>
<evidence type="ECO:0000313" key="4">
    <source>
        <dbReference type="Proteomes" id="UP000188947"/>
    </source>
</evidence>
<feature type="transmembrane region" description="Helical" evidence="1">
    <location>
        <begin position="331"/>
        <end position="358"/>
    </location>
</feature>
<keyword evidence="1" id="KW-0812">Transmembrane</keyword>
<sequence length="368" mass="42182">MKYNTKYFLFLFMLISCFQVYANMAKPFADGTKSSALFGSKDCKVLNEKISMTVVASDKTEDDPEIYRIRYKISYVISSEKEASLPLLFIGQRMKSASSVLVNGKKISFPKITSETIAQFPFIKGSQSGGDFYDIRFEDNNKVWGITPEEMIYFEASLQKGENNIIVEYEGSPQYNKYGLLRTFEIHYALYPSNYWKSFGPIEIDLQLPENMEVRDTNTGKLQKVSDNAYKINIDSVSTDNLNISFSKKLSFIGRVLLFIEPVGISAIALLIMVYFHIMWMRKRRRAFPKKFNYTVLLGALIVSLVVSAVFIFANDLIIWVIDEQGMKQGYILLAVLFIGPFLFIFYSIFAGIIDYAYKKRINQNTTS</sequence>
<organism evidence="3 4">
    <name type="scientific">Elizabethkingia meningoseptica</name>
    <name type="common">Chryseobacterium meningosepticum</name>
    <dbReference type="NCBI Taxonomy" id="238"/>
    <lineage>
        <taxon>Bacteria</taxon>
        <taxon>Pseudomonadati</taxon>
        <taxon>Bacteroidota</taxon>
        <taxon>Flavobacteriia</taxon>
        <taxon>Flavobacteriales</taxon>
        <taxon>Weeksellaceae</taxon>
        <taxon>Elizabethkingia</taxon>
    </lineage>
</organism>
<feature type="transmembrane region" description="Helical" evidence="1">
    <location>
        <begin position="252"/>
        <end position="276"/>
    </location>
</feature>
<accession>A0A1V3TWQ2</accession>
<dbReference type="OrthoDB" id="6655275at2"/>
<feature type="chain" id="PRO_5010743355" description="DUF4436 domain-containing protein" evidence="2">
    <location>
        <begin position="23"/>
        <end position="368"/>
    </location>
</feature>
<evidence type="ECO:0000256" key="1">
    <source>
        <dbReference type="SAM" id="Phobius"/>
    </source>
</evidence>
<keyword evidence="1" id="KW-1133">Transmembrane helix</keyword>
<dbReference type="PROSITE" id="PS51257">
    <property type="entry name" value="PROKAR_LIPOPROTEIN"/>
    <property type="match status" value="1"/>
</dbReference>
<protein>
    <recommendedName>
        <fullName evidence="5">DUF4436 domain-containing protein</fullName>
    </recommendedName>
</protein>
<name>A0A1V3TWQ2_ELIME</name>
<evidence type="ECO:0000313" key="3">
    <source>
        <dbReference type="EMBL" id="OOH93634.1"/>
    </source>
</evidence>
<comment type="caution">
    <text evidence="3">The sequence shown here is derived from an EMBL/GenBank/DDBJ whole genome shotgun (WGS) entry which is preliminary data.</text>
</comment>